<comment type="caution">
    <text evidence="2">The sequence shown here is derived from an EMBL/GenBank/DDBJ whole genome shotgun (WGS) entry which is preliminary data.</text>
</comment>
<gene>
    <name evidence="2" type="ORF">O6P43_023384</name>
</gene>
<sequence length="81" mass="9021">MGRNGLVNKLVGELSFLGLIAILNALDNGIPMEKYVGLDHTHQVFDRMPQKNRLITCYEQNGPAGECLSAMREGLQIHTRL</sequence>
<keyword evidence="3" id="KW-1185">Reference proteome</keyword>
<reference evidence="2" key="1">
    <citation type="journal article" date="2023" name="Science">
        <title>Elucidation of the pathway for biosynthesis of saponin adjuvants from the soapbark tree.</title>
        <authorList>
            <person name="Reed J."/>
            <person name="Orme A."/>
            <person name="El-Demerdash A."/>
            <person name="Owen C."/>
            <person name="Martin L.B.B."/>
            <person name="Misra R.C."/>
            <person name="Kikuchi S."/>
            <person name="Rejzek M."/>
            <person name="Martin A.C."/>
            <person name="Harkess A."/>
            <person name="Leebens-Mack J."/>
            <person name="Louveau T."/>
            <person name="Stephenson M.J."/>
            <person name="Osbourn A."/>
        </authorList>
    </citation>
    <scope>NUCLEOTIDE SEQUENCE</scope>
    <source>
        <strain evidence="2">S10</strain>
    </source>
</reference>
<dbReference type="Proteomes" id="UP001163823">
    <property type="component" value="Chromosome 9"/>
</dbReference>
<dbReference type="AlphaFoldDB" id="A0AAD7LFW7"/>
<dbReference type="EMBL" id="JARAOO010000009">
    <property type="protein sequence ID" value="KAJ7957032.1"/>
    <property type="molecule type" value="Genomic_DNA"/>
</dbReference>
<keyword evidence="1" id="KW-0732">Signal</keyword>
<feature type="chain" id="PRO_5042283401" evidence="1">
    <location>
        <begin position="26"/>
        <end position="81"/>
    </location>
</feature>
<protein>
    <submittedName>
        <fullName evidence="2">Uncharacterized protein</fullName>
    </submittedName>
</protein>
<feature type="signal peptide" evidence="1">
    <location>
        <begin position="1"/>
        <end position="25"/>
    </location>
</feature>
<organism evidence="2 3">
    <name type="scientific">Quillaja saponaria</name>
    <name type="common">Soap bark tree</name>
    <dbReference type="NCBI Taxonomy" id="32244"/>
    <lineage>
        <taxon>Eukaryota</taxon>
        <taxon>Viridiplantae</taxon>
        <taxon>Streptophyta</taxon>
        <taxon>Embryophyta</taxon>
        <taxon>Tracheophyta</taxon>
        <taxon>Spermatophyta</taxon>
        <taxon>Magnoliopsida</taxon>
        <taxon>eudicotyledons</taxon>
        <taxon>Gunneridae</taxon>
        <taxon>Pentapetalae</taxon>
        <taxon>rosids</taxon>
        <taxon>fabids</taxon>
        <taxon>Fabales</taxon>
        <taxon>Quillajaceae</taxon>
        <taxon>Quillaja</taxon>
    </lineage>
</organism>
<name>A0AAD7LFW7_QUISA</name>
<evidence type="ECO:0000313" key="2">
    <source>
        <dbReference type="EMBL" id="KAJ7957032.1"/>
    </source>
</evidence>
<evidence type="ECO:0000256" key="1">
    <source>
        <dbReference type="SAM" id="SignalP"/>
    </source>
</evidence>
<evidence type="ECO:0000313" key="3">
    <source>
        <dbReference type="Proteomes" id="UP001163823"/>
    </source>
</evidence>
<dbReference type="KEGG" id="qsa:O6P43_023384"/>
<proteinExistence type="predicted"/>
<accession>A0AAD7LFW7</accession>